<keyword evidence="3" id="KW-1185">Reference proteome</keyword>
<sequence length="134" mass="14844">MLKFPRLTATITALAAVTLLAGCSSIREEHEHFSNRDQKIENVVGNVWRISAAWPGTKAPTKLVEHLQKEAQQFCGQRKMGMLPLYGSSEEGSGDAVKPATAWLEFRCQSGVHVESTYDGINIHYDLDELDNAL</sequence>
<gene>
    <name evidence="2" type="ORF">HMPREF9440_00944</name>
</gene>
<reference evidence="2 3" key="1">
    <citation type="submission" date="2011-11" db="EMBL/GenBank/DDBJ databases">
        <authorList>
            <person name="Weinstock G."/>
            <person name="Sodergren E."/>
            <person name="Clifton S."/>
            <person name="Fulton L."/>
            <person name="Fulton B."/>
            <person name="Courtney L."/>
            <person name="Fronick C."/>
            <person name="Harrison M."/>
            <person name="Strong C."/>
            <person name="Farmer C."/>
            <person name="Delahaunty K."/>
            <person name="Markovic C."/>
            <person name="Hall O."/>
            <person name="Minx P."/>
            <person name="Tomlinson C."/>
            <person name="Mitreva M."/>
            <person name="Hou S."/>
            <person name="Chen J."/>
            <person name="Wollam A."/>
            <person name="Pepin K.H."/>
            <person name="Johnson M."/>
            <person name="Bhonagiri V."/>
            <person name="Zhang X."/>
            <person name="Suruliraj S."/>
            <person name="Warren W."/>
            <person name="Chinwalla A."/>
            <person name="Mardis E.R."/>
            <person name="Wilson R.K."/>
        </authorList>
    </citation>
    <scope>NUCLEOTIDE SEQUENCE [LARGE SCALE GENOMIC DNA]</scope>
    <source>
        <strain evidence="2 3">YIT 11816</strain>
    </source>
</reference>
<feature type="chain" id="PRO_5012994506" description="Lipoprotein" evidence="1">
    <location>
        <begin position="16"/>
        <end position="134"/>
    </location>
</feature>
<dbReference type="PROSITE" id="PS51257">
    <property type="entry name" value="PROKAR_LIPOPROTEIN"/>
    <property type="match status" value="1"/>
</dbReference>
<dbReference type="Proteomes" id="UP000004956">
    <property type="component" value="Unassembled WGS sequence"/>
</dbReference>
<dbReference type="RefSeq" id="WP_008541706.1">
    <property type="nucleotide sequence ID" value="NZ_JH604933.1"/>
</dbReference>
<organism evidence="2 3">
    <name type="scientific">Sutterella parvirubra YIT 11816</name>
    <dbReference type="NCBI Taxonomy" id="762967"/>
    <lineage>
        <taxon>Bacteria</taxon>
        <taxon>Pseudomonadati</taxon>
        <taxon>Pseudomonadota</taxon>
        <taxon>Betaproteobacteria</taxon>
        <taxon>Burkholderiales</taxon>
        <taxon>Sutterellaceae</taxon>
        <taxon>Sutterella</taxon>
    </lineage>
</organism>
<name>H3KDY3_9BURK</name>
<evidence type="ECO:0000313" key="2">
    <source>
        <dbReference type="EMBL" id="EHY31695.1"/>
    </source>
</evidence>
<comment type="caution">
    <text evidence="2">The sequence shown here is derived from an EMBL/GenBank/DDBJ whole genome shotgun (WGS) entry which is preliminary data.</text>
</comment>
<proteinExistence type="predicted"/>
<protein>
    <recommendedName>
        <fullName evidence="4">Lipoprotein</fullName>
    </recommendedName>
</protein>
<feature type="signal peptide" evidence="1">
    <location>
        <begin position="1"/>
        <end position="15"/>
    </location>
</feature>
<accession>H3KDY3</accession>
<evidence type="ECO:0008006" key="4">
    <source>
        <dbReference type="Google" id="ProtNLM"/>
    </source>
</evidence>
<dbReference type="HOGENOM" id="CLU_1864128_0_0_4"/>
<dbReference type="AlphaFoldDB" id="H3KDY3"/>
<dbReference type="OrthoDB" id="9156539at2"/>
<keyword evidence="1" id="KW-0732">Signal</keyword>
<dbReference type="EMBL" id="AFBQ01000126">
    <property type="protein sequence ID" value="EHY31695.1"/>
    <property type="molecule type" value="Genomic_DNA"/>
</dbReference>
<evidence type="ECO:0000313" key="3">
    <source>
        <dbReference type="Proteomes" id="UP000004956"/>
    </source>
</evidence>
<dbReference type="PATRIC" id="fig|762967.3.peg.754"/>
<evidence type="ECO:0000256" key="1">
    <source>
        <dbReference type="SAM" id="SignalP"/>
    </source>
</evidence>